<gene>
    <name evidence="1" type="ORF">RHMOL_Rhmol11G0044000</name>
</gene>
<name>A0ACC0LNH4_RHOML</name>
<keyword evidence="2" id="KW-1185">Reference proteome</keyword>
<dbReference type="Proteomes" id="UP001062846">
    <property type="component" value="Chromosome 11"/>
</dbReference>
<evidence type="ECO:0000313" key="1">
    <source>
        <dbReference type="EMBL" id="KAI8530276.1"/>
    </source>
</evidence>
<organism evidence="1 2">
    <name type="scientific">Rhododendron molle</name>
    <name type="common">Chinese azalea</name>
    <name type="synonym">Azalea mollis</name>
    <dbReference type="NCBI Taxonomy" id="49168"/>
    <lineage>
        <taxon>Eukaryota</taxon>
        <taxon>Viridiplantae</taxon>
        <taxon>Streptophyta</taxon>
        <taxon>Embryophyta</taxon>
        <taxon>Tracheophyta</taxon>
        <taxon>Spermatophyta</taxon>
        <taxon>Magnoliopsida</taxon>
        <taxon>eudicotyledons</taxon>
        <taxon>Gunneridae</taxon>
        <taxon>Pentapetalae</taxon>
        <taxon>asterids</taxon>
        <taxon>Ericales</taxon>
        <taxon>Ericaceae</taxon>
        <taxon>Ericoideae</taxon>
        <taxon>Rhodoreae</taxon>
        <taxon>Rhododendron</taxon>
    </lineage>
</organism>
<accession>A0ACC0LNH4</accession>
<comment type="caution">
    <text evidence="1">The sequence shown here is derived from an EMBL/GenBank/DDBJ whole genome shotgun (WGS) entry which is preliminary data.</text>
</comment>
<reference evidence="1" key="1">
    <citation type="submission" date="2022-02" db="EMBL/GenBank/DDBJ databases">
        <title>Plant Genome Project.</title>
        <authorList>
            <person name="Zhang R.-G."/>
        </authorList>
    </citation>
    <scope>NUCLEOTIDE SEQUENCE</scope>
    <source>
        <strain evidence="1">AT1</strain>
    </source>
</reference>
<evidence type="ECO:0000313" key="2">
    <source>
        <dbReference type="Proteomes" id="UP001062846"/>
    </source>
</evidence>
<dbReference type="EMBL" id="CM046398">
    <property type="protein sequence ID" value="KAI8530276.1"/>
    <property type="molecule type" value="Genomic_DNA"/>
</dbReference>
<protein>
    <submittedName>
        <fullName evidence="1">Uncharacterized protein</fullName>
    </submittedName>
</protein>
<proteinExistence type="predicted"/>
<sequence length="331" mass="37433">MATGGDVPTNMAIYINNLNEKIKLEVLLLERAARLVTSALFSKDGECEWIGLLNFATDGAWMNNLLQRAAVWVKMCALLLQQASWKIGQVLAPRIGYLPLLVPQIKPFFNSALPPGLETVWFEYKGLPLKWLIQMQMILWRGGSCNLLEGNGKDGNVKQKKQGYTPYNNDVNKIAHRPSRVTKEEWRCLVYYWNDSDVKDKDDRKNPTYTFIKTHTRKGGGAVNEETSAIVHPKASRVHREMTIGNSQASPEKINLAHRSELEPTPFPRPNQQADSHHQCELGSTTATDLAMWKQAESSRDARKEQLVLPEDVSDLLDGRNVFRIEPPVID</sequence>